<dbReference type="AlphaFoldDB" id="X0U4C8"/>
<sequence length="265" mass="27502">DNDALLGSDGPYALTLFLVEKTPMDTGALPDVTYTSPATGGVRGITGNSSAKVLTFTATGANLHDKAYPIVKSVTTGDDDKDGKLDRLVVVFSESMKPLSDGAWRVGFNGGVIPAANTFILDRMLPVATAPGYTATSASQVGDRVTYVLTETASATDPYDTGNKPDFIYTTNNTVMDLALNQLPTFNTPNVTVDGAAPIAYKVGTGDYNELGSASVNPSGSADGFLDGITIFFSETVTAPAYPSGAHTGSFKVLADLSFAATIEN</sequence>
<accession>X0U4C8</accession>
<gene>
    <name evidence="1" type="ORF">S01H1_43507</name>
</gene>
<dbReference type="EMBL" id="BARS01027723">
    <property type="protein sequence ID" value="GAG00599.1"/>
    <property type="molecule type" value="Genomic_DNA"/>
</dbReference>
<organism evidence="1">
    <name type="scientific">marine sediment metagenome</name>
    <dbReference type="NCBI Taxonomy" id="412755"/>
    <lineage>
        <taxon>unclassified sequences</taxon>
        <taxon>metagenomes</taxon>
        <taxon>ecological metagenomes</taxon>
    </lineage>
</organism>
<feature type="non-terminal residue" evidence="1">
    <location>
        <position position="265"/>
    </location>
</feature>
<comment type="caution">
    <text evidence="1">The sequence shown here is derived from an EMBL/GenBank/DDBJ whole genome shotgun (WGS) entry which is preliminary data.</text>
</comment>
<protein>
    <submittedName>
        <fullName evidence="1">Uncharacterized protein</fullName>
    </submittedName>
</protein>
<evidence type="ECO:0000313" key="1">
    <source>
        <dbReference type="EMBL" id="GAG00599.1"/>
    </source>
</evidence>
<feature type="non-terminal residue" evidence="1">
    <location>
        <position position="1"/>
    </location>
</feature>
<name>X0U4C8_9ZZZZ</name>
<proteinExistence type="predicted"/>
<reference evidence="1" key="1">
    <citation type="journal article" date="2014" name="Front. Microbiol.">
        <title>High frequency of phylogenetically diverse reductive dehalogenase-homologous genes in deep subseafloor sedimentary metagenomes.</title>
        <authorList>
            <person name="Kawai M."/>
            <person name="Futagami T."/>
            <person name="Toyoda A."/>
            <person name="Takaki Y."/>
            <person name="Nishi S."/>
            <person name="Hori S."/>
            <person name="Arai W."/>
            <person name="Tsubouchi T."/>
            <person name="Morono Y."/>
            <person name="Uchiyama I."/>
            <person name="Ito T."/>
            <person name="Fujiyama A."/>
            <person name="Inagaki F."/>
            <person name="Takami H."/>
        </authorList>
    </citation>
    <scope>NUCLEOTIDE SEQUENCE</scope>
    <source>
        <strain evidence="1">Expedition CK06-06</strain>
    </source>
</reference>